<accession>A0A3M0FZC9</accession>
<organism evidence="10 11">
    <name type="scientific">Tessaracoccus antarcticus</name>
    <dbReference type="NCBI Taxonomy" id="2479848"/>
    <lineage>
        <taxon>Bacteria</taxon>
        <taxon>Bacillati</taxon>
        <taxon>Actinomycetota</taxon>
        <taxon>Actinomycetes</taxon>
        <taxon>Propionibacteriales</taxon>
        <taxon>Propionibacteriaceae</taxon>
        <taxon>Tessaracoccus</taxon>
    </lineage>
</organism>
<dbReference type="EMBL" id="REFW01000005">
    <property type="protein sequence ID" value="RMB57778.1"/>
    <property type="molecule type" value="Genomic_DNA"/>
</dbReference>
<name>A0A3M0FZC9_9ACTN</name>
<protein>
    <submittedName>
        <fullName evidence="10">Carbohydrate ABC transporter permease</fullName>
    </submittedName>
</protein>
<evidence type="ECO:0000256" key="2">
    <source>
        <dbReference type="ARBA" id="ARBA00022448"/>
    </source>
</evidence>
<evidence type="ECO:0000256" key="5">
    <source>
        <dbReference type="ARBA" id="ARBA00022989"/>
    </source>
</evidence>
<evidence type="ECO:0000256" key="7">
    <source>
        <dbReference type="RuleBase" id="RU363032"/>
    </source>
</evidence>
<feature type="transmembrane region" description="Helical" evidence="7">
    <location>
        <begin position="104"/>
        <end position="128"/>
    </location>
</feature>
<keyword evidence="6 7" id="KW-0472">Membrane</keyword>
<keyword evidence="11" id="KW-1185">Reference proteome</keyword>
<proteinExistence type="inferred from homology"/>
<comment type="caution">
    <text evidence="10">The sequence shown here is derived from an EMBL/GenBank/DDBJ whole genome shotgun (WGS) entry which is preliminary data.</text>
</comment>
<comment type="similarity">
    <text evidence="7">Belongs to the binding-protein-dependent transport system permease family.</text>
</comment>
<evidence type="ECO:0000313" key="10">
    <source>
        <dbReference type="EMBL" id="RMB57778.1"/>
    </source>
</evidence>
<keyword evidence="2 7" id="KW-0813">Transport</keyword>
<dbReference type="GO" id="GO:0055085">
    <property type="term" value="P:transmembrane transport"/>
    <property type="evidence" value="ECO:0007669"/>
    <property type="project" value="InterPro"/>
</dbReference>
<dbReference type="InterPro" id="IPR000515">
    <property type="entry name" value="MetI-like"/>
</dbReference>
<evidence type="ECO:0000256" key="1">
    <source>
        <dbReference type="ARBA" id="ARBA00004651"/>
    </source>
</evidence>
<dbReference type="Pfam" id="PF00528">
    <property type="entry name" value="BPD_transp_1"/>
    <property type="match status" value="1"/>
</dbReference>
<gene>
    <name evidence="10" type="ORF">EAX62_15050</name>
</gene>
<evidence type="ECO:0000256" key="6">
    <source>
        <dbReference type="ARBA" id="ARBA00023136"/>
    </source>
</evidence>
<reference evidence="10 11" key="1">
    <citation type="submission" date="2018-10" db="EMBL/GenBank/DDBJ databases">
        <title>Tessaracoccus antarcticuss sp. nov., isolated from sediment.</title>
        <authorList>
            <person name="Zhou L.Y."/>
            <person name="Du Z.J."/>
        </authorList>
    </citation>
    <scope>NUCLEOTIDE SEQUENCE [LARGE SCALE GENOMIC DNA]</scope>
    <source>
        <strain evidence="10 11">JDX10</strain>
    </source>
</reference>
<evidence type="ECO:0000256" key="3">
    <source>
        <dbReference type="ARBA" id="ARBA00022475"/>
    </source>
</evidence>
<feature type="transmembrane region" description="Helical" evidence="7">
    <location>
        <begin position="287"/>
        <end position="307"/>
    </location>
</feature>
<dbReference type="AlphaFoldDB" id="A0A3M0FZC9"/>
<dbReference type="InterPro" id="IPR035906">
    <property type="entry name" value="MetI-like_sf"/>
</dbReference>
<keyword evidence="5 7" id="KW-1133">Transmembrane helix</keyword>
<feature type="transmembrane region" description="Helical" evidence="7">
    <location>
        <begin position="43"/>
        <end position="64"/>
    </location>
</feature>
<dbReference type="PANTHER" id="PTHR43744:SF9">
    <property type="entry name" value="POLYGALACTURONAN_RHAMNOGALACTURONAN TRANSPORT SYSTEM PERMEASE PROTEIN YTCP"/>
    <property type="match status" value="1"/>
</dbReference>
<feature type="transmembrane region" description="Helical" evidence="7">
    <location>
        <begin position="213"/>
        <end position="238"/>
    </location>
</feature>
<keyword evidence="3" id="KW-1003">Cell membrane</keyword>
<evidence type="ECO:0000313" key="11">
    <source>
        <dbReference type="Proteomes" id="UP000275256"/>
    </source>
</evidence>
<feature type="transmembrane region" description="Helical" evidence="7">
    <location>
        <begin position="171"/>
        <end position="192"/>
    </location>
</feature>
<evidence type="ECO:0000259" key="9">
    <source>
        <dbReference type="PROSITE" id="PS50928"/>
    </source>
</evidence>
<comment type="subcellular location">
    <subcellularLocation>
        <location evidence="1 7">Cell membrane</location>
        <topology evidence="1 7">Multi-pass membrane protein</topology>
    </subcellularLocation>
</comment>
<evidence type="ECO:0000256" key="8">
    <source>
        <dbReference type="SAM" id="MobiDB-lite"/>
    </source>
</evidence>
<dbReference type="Proteomes" id="UP000275256">
    <property type="component" value="Unassembled WGS sequence"/>
</dbReference>
<feature type="region of interest" description="Disordered" evidence="8">
    <location>
        <begin position="1"/>
        <end position="35"/>
    </location>
</feature>
<dbReference type="RefSeq" id="WP_121902556.1">
    <property type="nucleotide sequence ID" value="NZ_REFW01000005.1"/>
</dbReference>
<dbReference type="PANTHER" id="PTHR43744">
    <property type="entry name" value="ABC TRANSPORTER PERMEASE PROTEIN MG189-RELATED-RELATED"/>
    <property type="match status" value="1"/>
</dbReference>
<feature type="domain" description="ABC transmembrane type-1" evidence="9">
    <location>
        <begin position="105"/>
        <end position="307"/>
    </location>
</feature>
<dbReference type="SUPFAM" id="SSF161098">
    <property type="entry name" value="MetI-like"/>
    <property type="match status" value="1"/>
</dbReference>
<dbReference type="CDD" id="cd06261">
    <property type="entry name" value="TM_PBP2"/>
    <property type="match status" value="1"/>
</dbReference>
<evidence type="ECO:0000256" key="4">
    <source>
        <dbReference type="ARBA" id="ARBA00022692"/>
    </source>
</evidence>
<dbReference type="Gene3D" id="1.10.3720.10">
    <property type="entry name" value="MetI-like"/>
    <property type="match status" value="1"/>
</dbReference>
<feature type="transmembrane region" description="Helical" evidence="7">
    <location>
        <begin position="140"/>
        <end position="159"/>
    </location>
</feature>
<sequence>MSNVTPVRPDVNAPTTSTTRSLRGRRRGTLENGQQAPNGGERLLIGVVLAVCTAAVMIPFLGIISTSLSTSEHLNQAGGFTLWPDGFHIGAYVSILTGGVVTRALLVSIGVTTVGTLLSLAVSSMMAFGLSRPGSLLHKPILLVLLFSLLFSPGLIPLYLTVKQVGLLNSYWSLILPGLISAFNVIVLRAFFMNIPNELFESARLDGASDWHIFTRLVLPLSKAVLAVIGLFYAVGYWNSFFNALLYLSDQSKWPLTLVMRTYVLDNAQLSQGDLGAAVDALPPQPALQMAMLIIAIFPILCVYPFLQKHFTTGMLTGAVKG</sequence>
<dbReference type="GO" id="GO:0005886">
    <property type="term" value="C:plasma membrane"/>
    <property type="evidence" value="ECO:0007669"/>
    <property type="project" value="UniProtKB-SubCell"/>
</dbReference>
<dbReference type="OrthoDB" id="9810086at2"/>
<keyword evidence="4 7" id="KW-0812">Transmembrane</keyword>
<dbReference type="PROSITE" id="PS50928">
    <property type="entry name" value="ABC_TM1"/>
    <property type="match status" value="1"/>
</dbReference>